<dbReference type="InterPro" id="IPR002194">
    <property type="entry name" value="Chaperonin_TCP-1_CS"/>
</dbReference>
<dbReference type="InterPro" id="IPR017998">
    <property type="entry name" value="Chaperone_TCP-1"/>
</dbReference>
<reference evidence="9" key="1">
    <citation type="submission" date="2023-02" db="EMBL/GenBank/DDBJ databases">
        <title>Mating type loci evolution in Malassezia.</title>
        <authorList>
            <person name="Coelho M.A."/>
        </authorList>
    </citation>
    <scope>NUCLEOTIDE SEQUENCE</scope>
    <source>
        <strain evidence="9">CBS 14136</strain>
    </source>
</reference>
<dbReference type="Pfam" id="PF00118">
    <property type="entry name" value="Cpn60_TCP1"/>
    <property type="match status" value="1"/>
</dbReference>
<dbReference type="Gene3D" id="3.50.7.10">
    <property type="entry name" value="GroEL"/>
    <property type="match status" value="1"/>
</dbReference>
<gene>
    <name evidence="9" type="primary">CCT8</name>
    <name evidence="9" type="ORF">MPSI1_002983</name>
</gene>
<dbReference type="Gene3D" id="1.10.560.10">
    <property type="entry name" value="GroEL-like equatorial domain"/>
    <property type="match status" value="1"/>
</dbReference>
<dbReference type="PROSITE" id="PS00750">
    <property type="entry name" value="TCP1_1"/>
    <property type="match status" value="1"/>
</dbReference>
<evidence type="ECO:0000256" key="4">
    <source>
        <dbReference type="ARBA" id="ARBA00022741"/>
    </source>
</evidence>
<dbReference type="SUPFAM" id="SSF54849">
    <property type="entry name" value="GroEL-intermediate domain like"/>
    <property type="match status" value="1"/>
</dbReference>
<dbReference type="GO" id="GO:0051082">
    <property type="term" value="F:unfolded protein binding"/>
    <property type="evidence" value="ECO:0007669"/>
    <property type="project" value="InterPro"/>
</dbReference>
<evidence type="ECO:0000256" key="8">
    <source>
        <dbReference type="RuleBase" id="RU004187"/>
    </source>
</evidence>
<dbReference type="GO" id="GO:0140662">
    <property type="term" value="F:ATP-dependent protein folding chaperone"/>
    <property type="evidence" value="ECO:0007669"/>
    <property type="project" value="InterPro"/>
</dbReference>
<evidence type="ECO:0000256" key="5">
    <source>
        <dbReference type="ARBA" id="ARBA00022840"/>
    </source>
</evidence>
<dbReference type="PRINTS" id="PR00304">
    <property type="entry name" value="TCOMPLEXTCP1"/>
</dbReference>
<evidence type="ECO:0000313" key="9">
    <source>
        <dbReference type="EMBL" id="WFD44316.1"/>
    </source>
</evidence>
<comment type="similarity">
    <text evidence="2 8">Belongs to the TCP-1 chaperonin family.</text>
</comment>
<dbReference type="FunFam" id="3.50.7.10:FF:000008">
    <property type="entry name" value="T-complex protein 1 subunit theta"/>
    <property type="match status" value="1"/>
</dbReference>
<evidence type="ECO:0000256" key="3">
    <source>
        <dbReference type="ARBA" id="ARBA00022490"/>
    </source>
</evidence>
<organism evidence="9 10">
    <name type="scientific">Malassezia psittaci</name>
    <dbReference type="NCBI Taxonomy" id="1821823"/>
    <lineage>
        <taxon>Eukaryota</taxon>
        <taxon>Fungi</taxon>
        <taxon>Dikarya</taxon>
        <taxon>Basidiomycota</taxon>
        <taxon>Ustilaginomycotina</taxon>
        <taxon>Malasseziomycetes</taxon>
        <taxon>Malasseziales</taxon>
        <taxon>Malasseziaceae</taxon>
        <taxon>Malassezia</taxon>
    </lineage>
</organism>
<evidence type="ECO:0000313" key="10">
    <source>
        <dbReference type="Proteomes" id="UP001214628"/>
    </source>
</evidence>
<dbReference type="InterPro" id="IPR012721">
    <property type="entry name" value="Chap_CCT_theta"/>
</dbReference>
<dbReference type="InterPro" id="IPR027410">
    <property type="entry name" value="TCP-1-like_intermed_sf"/>
</dbReference>
<keyword evidence="4 8" id="KW-0547">Nucleotide-binding</keyword>
<evidence type="ECO:0000256" key="2">
    <source>
        <dbReference type="ARBA" id="ARBA00008020"/>
    </source>
</evidence>
<sequence length="571" mass="61774">MLFISTAHTSKPCRFFFTMALQVPRAGGPNLFKDGYKHLQGIEEAVLRNIQASNELTDTVRTSFGPIGRNKLIVNHLGRLFVTSDAATIIRELDVVHPAAKLLVFASQQQESEMGDGTNFVLILAGELLRKAESLITLGLHPMEVVQGYELAREKALEQLEELSIAALSSPPSQESLALALRPALASQQYGAENILAPLVAQAVYLALPSRDSLRELSVDNVRVVKIMGGTLAQSRVLRGMVFGREPDGIVKTAQAAKVAVFSCGIDISQTETKGTVLLHNADELRSFSRGEEQQLEKILTELAEADVRVVVSQSNVGDLALHYLNRLGIMVIKVPSKFDIQRLCRLVGATPLARLGAPTAEEAGFIDTVETTEIGGDRVTVFRQEEDQPGGKANPRLSTIVLRGATTSYLDDLERTIDDGINAVKALTRDPRLVPGAGASEIELSRRVIEYGDKTPGLNQHAIKKFGEALQVIPRTLAETSGLDATEVVGRLFVKHADADAAEIGVDVDNETDGTISTVQAQIFDVLVAKHWAIRYATSAAIDVLKVDSIIMSKPAGIKAPGKNPNWDED</sequence>
<dbReference type="PANTHER" id="PTHR11353">
    <property type="entry name" value="CHAPERONIN"/>
    <property type="match status" value="1"/>
</dbReference>
<dbReference type="SUPFAM" id="SSF52029">
    <property type="entry name" value="GroEL apical domain-like"/>
    <property type="match status" value="1"/>
</dbReference>
<dbReference type="CDD" id="cd03341">
    <property type="entry name" value="TCP1_theta"/>
    <property type="match status" value="1"/>
</dbReference>
<dbReference type="InterPro" id="IPR027409">
    <property type="entry name" value="GroEL-like_apical_dom_sf"/>
</dbReference>
<dbReference type="SUPFAM" id="SSF48592">
    <property type="entry name" value="GroEL equatorial domain-like"/>
    <property type="match status" value="1"/>
</dbReference>
<comment type="subcellular location">
    <subcellularLocation>
        <location evidence="1">Cytoplasm</location>
    </subcellularLocation>
</comment>
<name>A0AAF0F6Y9_9BASI</name>
<dbReference type="GO" id="GO:0005832">
    <property type="term" value="C:chaperonin-containing T-complex"/>
    <property type="evidence" value="ECO:0007669"/>
    <property type="project" value="UniProtKB-ARBA"/>
</dbReference>
<accession>A0AAF0F6Y9</accession>
<evidence type="ECO:0000256" key="6">
    <source>
        <dbReference type="ARBA" id="ARBA00023186"/>
    </source>
</evidence>
<dbReference type="Gene3D" id="3.30.260.10">
    <property type="entry name" value="TCP-1-like chaperonin intermediate domain"/>
    <property type="match status" value="1"/>
</dbReference>
<dbReference type="EMBL" id="CP118378">
    <property type="protein sequence ID" value="WFD44316.1"/>
    <property type="molecule type" value="Genomic_DNA"/>
</dbReference>
<keyword evidence="3" id="KW-0963">Cytoplasm</keyword>
<proteinExistence type="inferred from homology"/>
<evidence type="ECO:0000256" key="7">
    <source>
        <dbReference type="ARBA" id="ARBA00029602"/>
    </source>
</evidence>
<evidence type="ECO:0000256" key="1">
    <source>
        <dbReference type="ARBA" id="ARBA00004496"/>
    </source>
</evidence>
<dbReference type="GO" id="GO:0016887">
    <property type="term" value="F:ATP hydrolysis activity"/>
    <property type="evidence" value="ECO:0007669"/>
    <property type="project" value="InterPro"/>
</dbReference>
<protein>
    <recommendedName>
        <fullName evidence="7">CCT-theta</fullName>
    </recommendedName>
</protein>
<dbReference type="AlphaFoldDB" id="A0AAF0F6Y9"/>
<keyword evidence="6 8" id="KW-0143">Chaperone</keyword>
<dbReference type="Proteomes" id="UP001214628">
    <property type="component" value="Chromosome 4"/>
</dbReference>
<dbReference type="NCBIfam" id="TIGR02346">
    <property type="entry name" value="chap_CCT_theta"/>
    <property type="match status" value="1"/>
</dbReference>
<dbReference type="GO" id="GO:0005524">
    <property type="term" value="F:ATP binding"/>
    <property type="evidence" value="ECO:0007669"/>
    <property type="project" value="UniProtKB-KW"/>
</dbReference>
<dbReference type="InterPro" id="IPR027413">
    <property type="entry name" value="GROEL-like_equatorial_sf"/>
</dbReference>
<dbReference type="PROSITE" id="PS00995">
    <property type="entry name" value="TCP1_3"/>
    <property type="match status" value="1"/>
</dbReference>
<dbReference type="InterPro" id="IPR002423">
    <property type="entry name" value="Cpn60/GroEL/TCP-1"/>
</dbReference>
<keyword evidence="5 8" id="KW-0067">ATP-binding</keyword>
<keyword evidence="10" id="KW-1185">Reference proteome</keyword>